<dbReference type="PRINTS" id="PR00032">
    <property type="entry name" value="HTHARAC"/>
</dbReference>
<evidence type="ECO:0000256" key="2">
    <source>
        <dbReference type="ARBA" id="ARBA00023125"/>
    </source>
</evidence>
<evidence type="ECO:0000313" key="6">
    <source>
        <dbReference type="Proteomes" id="UP000886858"/>
    </source>
</evidence>
<dbReference type="PROSITE" id="PS00041">
    <property type="entry name" value="HTH_ARAC_FAMILY_1"/>
    <property type="match status" value="1"/>
</dbReference>
<dbReference type="InterPro" id="IPR009057">
    <property type="entry name" value="Homeodomain-like_sf"/>
</dbReference>
<feature type="domain" description="HTH araC/xylS-type" evidence="4">
    <location>
        <begin position="150"/>
        <end position="249"/>
    </location>
</feature>
<dbReference type="SUPFAM" id="SSF46689">
    <property type="entry name" value="Homeodomain-like"/>
    <property type="match status" value="2"/>
</dbReference>
<evidence type="ECO:0000313" key="5">
    <source>
        <dbReference type="EMBL" id="HJA92492.1"/>
    </source>
</evidence>
<keyword evidence="2" id="KW-0238">DNA-binding</keyword>
<dbReference type="SMART" id="SM00342">
    <property type="entry name" value="HTH_ARAC"/>
    <property type="match status" value="1"/>
</dbReference>
<sequence>MIGILDKMIVTSIQDVFTVDSHKGRKAQIRNRNSYGISFCYGGRITYYQDEKAVISDRNHMVLLPKGQDYTLYCDSSGLFPVINLLCTDDFQVTSPAAFPLHSPESCLKDYERLRELFFLKNQDARCMSILYRMIAEIAAGYLQENSALDTAMDFLEKHYSDPDLTNTVIADHLHISEVYFRKLFKNRYGITPRQYILELRIRKARQLLGEHRSSIAEIAEECGFSSIYHFSRAFRHAVGVSPTEYGRAERKEGI</sequence>
<dbReference type="Pfam" id="PF12833">
    <property type="entry name" value="HTH_18"/>
    <property type="match status" value="1"/>
</dbReference>
<dbReference type="GO" id="GO:0043565">
    <property type="term" value="F:sequence-specific DNA binding"/>
    <property type="evidence" value="ECO:0007669"/>
    <property type="project" value="InterPro"/>
</dbReference>
<reference evidence="5" key="1">
    <citation type="journal article" date="2021" name="PeerJ">
        <title>Extensive microbial diversity within the chicken gut microbiome revealed by metagenomics and culture.</title>
        <authorList>
            <person name="Gilroy R."/>
            <person name="Ravi A."/>
            <person name="Getino M."/>
            <person name="Pursley I."/>
            <person name="Horton D.L."/>
            <person name="Alikhan N.F."/>
            <person name="Baker D."/>
            <person name="Gharbi K."/>
            <person name="Hall N."/>
            <person name="Watson M."/>
            <person name="Adriaenssens E.M."/>
            <person name="Foster-Nyarko E."/>
            <person name="Jarju S."/>
            <person name="Secka A."/>
            <person name="Antonio M."/>
            <person name="Oren A."/>
            <person name="Chaudhuri R.R."/>
            <person name="La Ragione R."/>
            <person name="Hildebrand F."/>
            <person name="Pallen M.J."/>
        </authorList>
    </citation>
    <scope>NUCLEOTIDE SEQUENCE</scope>
    <source>
        <strain evidence="5">CHK179-7159</strain>
    </source>
</reference>
<dbReference type="Gene3D" id="1.10.10.60">
    <property type="entry name" value="Homeodomain-like"/>
    <property type="match status" value="2"/>
</dbReference>
<keyword evidence="3" id="KW-0804">Transcription</keyword>
<dbReference type="PANTHER" id="PTHR43280">
    <property type="entry name" value="ARAC-FAMILY TRANSCRIPTIONAL REGULATOR"/>
    <property type="match status" value="1"/>
</dbReference>
<dbReference type="InterPro" id="IPR018060">
    <property type="entry name" value="HTH_AraC"/>
</dbReference>
<dbReference type="EMBL" id="DWYY01000057">
    <property type="protein sequence ID" value="HJA92492.1"/>
    <property type="molecule type" value="Genomic_DNA"/>
</dbReference>
<evidence type="ECO:0000259" key="4">
    <source>
        <dbReference type="PROSITE" id="PS01124"/>
    </source>
</evidence>
<dbReference type="InterPro" id="IPR020449">
    <property type="entry name" value="Tscrpt_reg_AraC-type_HTH"/>
</dbReference>
<reference evidence="5" key="2">
    <citation type="submission" date="2021-04" db="EMBL/GenBank/DDBJ databases">
        <authorList>
            <person name="Gilroy R."/>
        </authorList>
    </citation>
    <scope>NUCLEOTIDE SEQUENCE</scope>
    <source>
        <strain evidence="5">CHK179-7159</strain>
    </source>
</reference>
<gene>
    <name evidence="5" type="ORF">H9717_05180</name>
</gene>
<dbReference type="Proteomes" id="UP000886858">
    <property type="component" value="Unassembled WGS sequence"/>
</dbReference>
<evidence type="ECO:0000256" key="3">
    <source>
        <dbReference type="ARBA" id="ARBA00023163"/>
    </source>
</evidence>
<dbReference type="AlphaFoldDB" id="A0A9D2I576"/>
<proteinExistence type="predicted"/>
<comment type="caution">
    <text evidence="5">The sequence shown here is derived from an EMBL/GenBank/DDBJ whole genome shotgun (WGS) entry which is preliminary data.</text>
</comment>
<name>A0A9D2I576_9FIRM</name>
<dbReference type="PROSITE" id="PS01124">
    <property type="entry name" value="HTH_ARAC_FAMILY_2"/>
    <property type="match status" value="1"/>
</dbReference>
<dbReference type="GO" id="GO:0003700">
    <property type="term" value="F:DNA-binding transcription factor activity"/>
    <property type="evidence" value="ECO:0007669"/>
    <property type="project" value="InterPro"/>
</dbReference>
<organism evidence="5 6">
    <name type="scientific">Candidatus Eisenbergiella merdipullorum</name>
    <dbReference type="NCBI Taxonomy" id="2838553"/>
    <lineage>
        <taxon>Bacteria</taxon>
        <taxon>Bacillati</taxon>
        <taxon>Bacillota</taxon>
        <taxon>Clostridia</taxon>
        <taxon>Lachnospirales</taxon>
        <taxon>Lachnospiraceae</taxon>
        <taxon>Eisenbergiella</taxon>
    </lineage>
</organism>
<accession>A0A9D2I576</accession>
<keyword evidence="1" id="KW-0805">Transcription regulation</keyword>
<dbReference type="InterPro" id="IPR018062">
    <property type="entry name" value="HTH_AraC-typ_CS"/>
</dbReference>
<dbReference type="PANTHER" id="PTHR43280:SF2">
    <property type="entry name" value="HTH-TYPE TRANSCRIPTIONAL REGULATOR EXSA"/>
    <property type="match status" value="1"/>
</dbReference>
<protein>
    <submittedName>
        <fullName evidence="5">AraC family transcriptional regulator</fullName>
    </submittedName>
</protein>
<evidence type="ECO:0000256" key="1">
    <source>
        <dbReference type="ARBA" id="ARBA00023015"/>
    </source>
</evidence>